<gene>
    <name evidence="2" type="ORF">A2625_01395</name>
</gene>
<dbReference type="EMBL" id="METM01000010">
    <property type="protein sequence ID" value="OGB90397.1"/>
    <property type="molecule type" value="Genomic_DNA"/>
</dbReference>
<feature type="domain" description="SLH" evidence="1">
    <location>
        <begin position="428"/>
        <end position="491"/>
    </location>
</feature>
<accession>A0A1F4Q3E4</accession>
<dbReference type="Proteomes" id="UP000178724">
    <property type="component" value="Unassembled WGS sequence"/>
</dbReference>
<dbReference type="Pfam" id="PF09136">
    <property type="entry name" value="Glucodextran_B"/>
    <property type="match status" value="1"/>
</dbReference>
<evidence type="ECO:0000313" key="2">
    <source>
        <dbReference type="EMBL" id="OGB90397.1"/>
    </source>
</evidence>
<sequence>MKFMKKFNDNNIEKAMRAIKINLLLTAYCLLLTSAVFASSLSDPTTIGVGARALGMGKAYVGLAEDGDAIFMNPAGLAQAGAPKLTSMYTSLLGDVTYMVVGGVYPYSDRSAIGAGYIGSSVGDIPLTDSTGASTGTGRWGNNVMFLSYGAYLIGDIALGANLKYFSVGGGGTASIEAGAGTGYSLDLGLLAPVTSYATLGLNAQNILPASMGGKITHSSGVTEGLAHTLKVGTKIALIGEEGAALSANKNLKLSGNIDYDYFINSAEPGLLHLGVEFWPTNNLALRAGLDGQDPTAGLGIRVSGLEFNYAYHPYAGISENTTHYFSIGYLGDAKKRELNITLDEPKDKSVIYEDHVQVKGKVDVKEGDEGKPAGPISLKVNGTAVAVNPDGTFSADVPLDKFGKKLVEVTASDDAGATAKLTSRLVRLTSFADVPDGFWAKQPIENNATVGLVEGYPDKTFRPNGALTRAELAALLVRAKGIKVPAGKARQAFKDVKPGFWAAKYIEIAQREGLVKGYPDKTFRPNNKINKVEGIAVMIRFDKKKLASVDSKPYWDISTNHWAAKYIQAAKDAGMLKFIEKNKLNPKSALVRAEAVEMLGKTSLAGGRIKDLYTWEKGFKPEFTPEQRPQIKASIY</sequence>
<evidence type="ECO:0000313" key="3">
    <source>
        <dbReference type="Proteomes" id="UP000178724"/>
    </source>
</evidence>
<reference evidence="2 3" key="1">
    <citation type="journal article" date="2016" name="Nat. Commun.">
        <title>Thousands of microbial genomes shed light on interconnected biogeochemical processes in an aquifer system.</title>
        <authorList>
            <person name="Anantharaman K."/>
            <person name="Brown C.T."/>
            <person name="Hug L.A."/>
            <person name="Sharon I."/>
            <person name="Castelle C.J."/>
            <person name="Probst A.J."/>
            <person name="Thomas B.C."/>
            <person name="Singh A."/>
            <person name="Wilkins M.J."/>
            <person name="Karaoz U."/>
            <person name="Brodie E.L."/>
            <person name="Williams K.H."/>
            <person name="Hubbard S.S."/>
            <person name="Banfield J.F."/>
        </authorList>
    </citation>
    <scope>NUCLEOTIDE SEQUENCE [LARGE SCALE GENOMIC DNA]</scope>
</reference>
<protein>
    <recommendedName>
        <fullName evidence="1">SLH domain-containing protein</fullName>
    </recommendedName>
</protein>
<dbReference type="PANTHER" id="PTHR43308:SF5">
    <property type="entry name" value="S-LAYER PROTEIN _ PEPTIDOGLYCAN ENDO-BETA-N-ACETYLGLUCOSAMINIDASE"/>
    <property type="match status" value="1"/>
</dbReference>
<feature type="domain" description="SLH" evidence="1">
    <location>
        <begin position="492"/>
        <end position="553"/>
    </location>
</feature>
<evidence type="ECO:0000259" key="1">
    <source>
        <dbReference type="PROSITE" id="PS51272"/>
    </source>
</evidence>
<feature type="domain" description="SLH" evidence="1">
    <location>
        <begin position="554"/>
        <end position="614"/>
    </location>
</feature>
<dbReference type="PROSITE" id="PS51272">
    <property type="entry name" value="SLH"/>
    <property type="match status" value="3"/>
</dbReference>
<dbReference type="AlphaFoldDB" id="A0A1F4Q3E4"/>
<name>A0A1F4Q3E4_UNCSA</name>
<dbReference type="PANTHER" id="PTHR43308">
    <property type="entry name" value="OUTER MEMBRANE PROTEIN ALPHA-RELATED"/>
    <property type="match status" value="1"/>
</dbReference>
<dbReference type="SUPFAM" id="SSF56935">
    <property type="entry name" value="Porins"/>
    <property type="match status" value="1"/>
</dbReference>
<dbReference type="Gene3D" id="2.60.40.10">
    <property type="entry name" value="Immunoglobulins"/>
    <property type="match status" value="1"/>
</dbReference>
<dbReference type="InterPro" id="IPR013783">
    <property type="entry name" value="Ig-like_fold"/>
</dbReference>
<dbReference type="Gene3D" id="2.40.160.60">
    <property type="entry name" value="Outer membrane protein transport protein (OMPP1/FadL/TodX)"/>
    <property type="match status" value="1"/>
</dbReference>
<dbReference type="Pfam" id="PF00395">
    <property type="entry name" value="SLH"/>
    <property type="match status" value="3"/>
</dbReference>
<comment type="caution">
    <text evidence="2">The sequence shown here is derived from an EMBL/GenBank/DDBJ whole genome shotgun (WGS) entry which is preliminary data.</text>
</comment>
<dbReference type="InterPro" id="IPR001119">
    <property type="entry name" value="SLH_dom"/>
</dbReference>
<dbReference type="NCBIfam" id="NF033709">
    <property type="entry name" value="PorV_fam"/>
    <property type="match status" value="1"/>
</dbReference>
<dbReference type="InterPro" id="IPR051465">
    <property type="entry name" value="Cell_Envelope_Struct_Comp"/>
</dbReference>
<organism evidence="2 3">
    <name type="scientific">candidate division WOR-1 bacterium RIFCSPHIGHO2_01_FULL_53_15</name>
    <dbReference type="NCBI Taxonomy" id="1802564"/>
    <lineage>
        <taxon>Bacteria</taxon>
        <taxon>Bacillati</taxon>
        <taxon>Saganbacteria</taxon>
    </lineage>
</organism>
<proteinExistence type="predicted"/>